<evidence type="ECO:0000313" key="2">
    <source>
        <dbReference type="Proteomes" id="UP000001634"/>
    </source>
</evidence>
<dbReference type="KEGG" id="bbs:BbiDN127_0829"/>
<dbReference type="EMBL" id="CP002746">
    <property type="protein sequence ID" value="AEL18976.1"/>
    <property type="molecule type" value="Genomic_DNA"/>
</dbReference>
<proteinExistence type="predicted"/>
<name>G0AMQ0_BORBD</name>
<accession>G0AMQ0</accession>
<organism evidence="1 2">
    <name type="scientific">Borrelia bissettiae (strain DSM 17990 / CIP 109136 / DN127)</name>
    <name type="common">Borreliella bissettiae</name>
    <dbReference type="NCBI Taxonomy" id="521010"/>
    <lineage>
        <taxon>Bacteria</taxon>
        <taxon>Pseudomonadati</taxon>
        <taxon>Spirochaetota</taxon>
        <taxon>Spirochaetia</taxon>
        <taxon>Spirochaetales</taxon>
        <taxon>Borreliaceae</taxon>
        <taxon>Borreliella</taxon>
    </lineage>
</organism>
<reference evidence="1 2" key="2">
    <citation type="journal article" date="2012" name="J. Bacteriol.">
        <title>Whole-Genome Sequences of Borrelia bissettii, Borrelia valaisiana, and Borrelia spielmanii.</title>
        <authorList>
            <person name="Schutzer S.E."/>
            <person name="Fraser-Liggett C.M."/>
            <person name="Qiu W.G."/>
            <person name="Kraiczy P."/>
            <person name="Mongodin E.F."/>
            <person name="Dunn J.J."/>
            <person name="Luft B.J."/>
            <person name="Casjens S.R."/>
        </authorList>
    </citation>
    <scope>NUCLEOTIDE SEQUENCE [LARGE SCALE GENOMIC DNA]</scope>
    <source>
        <strain evidence="1 2">DN127</strain>
    </source>
</reference>
<dbReference type="Proteomes" id="UP000001634">
    <property type="component" value="Chromosome"/>
</dbReference>
<keyword evidence="2" id="KW-1185">Reference proteome</keyword>
<reference evidence="1 2" key="3">
    <citation type="journal article" date="2016" name="Int. J. Syst. Evol. Microbiol.">
        <title>Borrelia bissettiae sp. nov. and Borrelia californiensis sp. nov. prevail in diverse enzootic transmission cycles.</title>
        <authorList>
            <person name="Margos G."/>
            <person name="Lane R.S."/>
            <person name="Fedorova N."/>
            <person name="Koloczek J."/>
            <person name="Piesman J."/>
            <person name="Hojgaard A."/>
            <person name="Sing A."/>
            <person name="Fingerle V."/>
        </authorList>
    </citation>
    <scope>NUCLEOTIDE SEQUENCE [LARGE SCALE GENOMIC DNA]</scope>
    <source>
        <strain evidence="1 2">DN127</strain>
    </source>
</reference>
<evidence type="ECO:0000313" key="1">
    <source>
        <dbReference type="EMBL" id="AEL18976.1"/>
    </source>
</evidence>
<dbReference type="AlphaFoldDB" id="G0AMQ0"/>
<reference key="1">
    <citation type="submission" date="2011-06" db="EMBL/GenBank/DDBJ databases">
        <authorList>
            <person name="Mongodin E.F."/>
            <person name="Casjens S.R."/>
            <person name="Fraser-Liggett C.M."/>
            <person name="Qiu W.-G."/>
            <person name="Dunn J.J."/>
            <person name="Luft B.J."/>
            <person name="Schutzer S.E."/>
        </authorList>
    </citation>
    <scope>NUCLEOTIDE SEQUENCE</scope>
    <source>
        <strain>DN127</strain>
    </source>
</reference>
<protein>
    <submittedName>
        <fullName evidence="1">Uncharacterized protein</fullName>
    </submittedName>
</protein>
<gene>
    <name evidence="1" type="ordered locus">BbiDN127_0829</name>
</gene>
<sequence>MYQVLLIAKIKKQTKKKFIMGNKIPDPKNHKGILNIVADVSIK</sequence>
<dbReference type="STRING" id="521010.BbiDN127_0829"/>
<dbReference type="HOGENOM" id="CLU_3230434_0_0_12"/>